<dbReference type="GO" id="GO:0009432">
    <property type="term" value="P:SOS response"/>
    <property type="evidence" value="ECO:0007669"/>
    <property type="project" value="UniProtKB-UniRule"/>
</dbReference>
<dbReference type="HOGENOM" id="CLU_040267_0_1_10"/>
<reference evidence="12 13" key="2">
    <citation type="submission" date="2008-08" db="EMBL/GenBank/DDBJ databases">
        <authorList>
            <person name="Fulton L."/>
            <person name="Clifton S."/>
            <person name="Fulton B."/>
            <person name="Xu J."/>
            <person name="Minx P."/>
            <person name="Pepin K.H."/>
            <person name="Johnson M."/>
            <person name="Thiruvilangam P."/>
            <person name="Bhonagiri V."/>
            <person name="Nash W.E."/>
            <person name="Mardis E.R."/>
            <person name="Wilson R.K."/>
        </authorList>
    </citation>
    <scope>NUCLEOTIDE SEQUENCE [LARGE SCALE GENOMIC DNA]</scope>
    <source>
        <strain evidence="13">DSM 17135 / JCM 12973 / M2</strain>
    </source>
</reference>
<evidence type="ECO:0000256" key="9">
    <source>
        <dbReference type="HAMAP-Rule" id="MF_00365"/>
    </source>
</evidence>
<evidence type="ECO:0000256" key="7">
    <source>
        <dbReference type="ARBA" id="ARBA00022840"/>
    </source>
</evidence>
<dbReference type="GO" id="GO:0005737">
    <property type="term" value="C:cytoplasm"/>
    <property type="evidence" value="ECO:0007669"/>
    <property type="project" value="UniProtKB-SubCell"/>
</dbReference>
<keyword evidence="9 10" id="KW-0234">DNA repair</keyword>
<dbReference type="SUPFAM" id="SSF52540">
    <property type="entry name" value="P-loop containing nucleoside triphosphate hydrolases"/>
    <property type="match status" value="1"/>
</dbReference>
<dbReference type="HAMAP" id="MF_00365">
    <property type="entry name" value="RecF"/>
    <property type="match status" value="1"/>
</dbReference>
<protein>
    <recommendedName>
        <fullName evidence="3 9">DNA replication and repair protein RecF</fullName>
    </recommendedName>
</protein>
<feature type="binding site" evidence="9">
    <location>
        <begin position="53"/>
        <end position="60"/>
    </location>
    <ligand>
        <name>ATP</name>
        <dbReference type="ChEBI" id="CHEBI:30616"/>
    </ligand>
</feature>
<dbReference type="InterPro" id="IPR027417">
    <property type="entry name" value="P-loop_NTPase"/>
</dbReference>
<comment type="subcellular location">
    <subcellularLocation>
        <location evidence="1 9 10">Cytoplasm</location>
    </subcellularLocation>
</comment>
<evidence type="ECO:0000256" key="2">
    <source>
        <dbReference type="ARBA" id="ARBA00008016"/>
    </source>
</evidence>
<evidence type="ECO:0000313" key="12">
    <source>
        <dbReference type="EMBL" id="EDY95504.1"/>
    </source>
</evidence>
<organism evidence="12 13">
    <name type="scientific">Phocaeicola plebeius (strain DSM 17135 / JCM 12973 / CCUG 54634 / M2)</name>
    <name type="common">Bacteroides plebeius</name>
    <dbReference type="NCBI Taxonomy" id="484018"/>
    <lineage>
        <taxon>Bacteria</taxon>
        <taxon>Pseudomonadati</taxon>
        <taxon>Bacteroidota</taxon>
        <taxon>Bacteroidia</taxon>
        <taxon>Bacteroidales</taxon>
        <taxon>Bacteroidaceae</taxon>
        <taxon>Phocaeicola</taxon>
    </lineage>
</organism>
<proteinExistence type="inferred from homology"/>
<comment type="caution">
    <text evidence="12">The sequence shown here is derived from an EMBL/GenBank/DDBJ whole genome shotgun (WGS) entry which is preliminary data.</text>
</comment>
<dbReference type="PANTHER" id="PTHR32182">
    <property type="entry name" value="DNA REPLICATION AND REPAIR PROTEIN RECF"/>
    <property type="match status" value="1"/>
</dbReference>
<dbReference type="eggNOG" id="COG1195">
    <property type="taxonomic scope" value="Bacteria"/>
</dbReference>
<dbReference type="PROSITE" id="PS00617">
    <property type="entry name" value="RECF_1"/>
    <property type="match status" value="1"/>
</dbReference>
<evidence type="ECO:0000256" key="10">
    <source>
        <dbReference type="RuleBase" id="RU000578"/>
    </source>
</evidence>
<keyword evidence="4 9" id="KW-0963">Cytoplasm</keyword>
<evidence type="ECO:0000256" key="5">
    <source>
        <dbReference type="ARBA" id="ARBA00022705"/>
    </source>
</evidence>
<dbReference type="Proteomes" id="UP000003452">
    <property type="component" value="Unassembled WGS sequence"/>
</dbReference>
<keyword evidence="8 9" id="KW-0238">DNA-binding</keyword>
<evidence type="ECO:0000256" key="6">
    <source>
        <dbReference type="ARBA" id="ARBA00022741"/>
    </source>
</evidence>
<dbReference type="NCBIfam" id="TIGR00611">
    <property type="entry name" value="recf"/>
    <property type="match status" value="1"/>
</dbReference>
<dbReference type="Pfam" id="PF02463">
    <property type="entry name" value="SMC_N"/>
    <property type="match status" value="1"/>
</dbReference>
<name>B5CYH3_PHOPM</name>
<dbReference type="InterPro" id="IPR018078">
    <property type="entry name" value="DNA-binding_RecF_CS"/>
</dbReference>
<comment type="similarity">
    <text evidence="2 9 10">Belongs to the RecF family.</text>
</comment>
<comment type="function">
    <text evidence="9 10">The RecF protein is involved in DNA metabolism; it is required for DNA replication and normal SOS inducibility. RecF binds preferentially to single-stranded, linear DNA. It also seems to bind ATP.</text>
</comment>
<evidence type="ECO:0000313" key="13">
    <source>
        <dbReference type="Proteomes" id="UP000003452"/>
    </source>
</evidence>
<dbReference type="PROSITE" id="PS00618">
    <property type="entry name" value="RECF_2"/>
    <property type="match status" value="1"/>
</dbReference>
<keyword evidence="5 9" id="KW-0235">DNA replication</keyword>
<feature type="domain" description="RecF/RecN/SMC N-terminal" evidence="11">
    <location>
        <begin position="26"/>
        <end position="368"/>
    </location>
</feature>
<evidence type="ECO:0000256" key="1">
    <source>
        <dbReference type="ARBA" id="ARBA00004496"/>
    </source>
</evidence>
<dbReference type="GO" id="GO:0006260">
    <property type="term" value="P:DNA replication"/>
    <property type="evidence" value="ECO:0007669"/>
    <property type="project" value="UniProtKB-UniRule"/>
</dbReference>
<evidence type="ECO:0000256" key="8">
    <source>
        <dbReference type="ARBA" id="ARBA00023125"/>
    </source>
</evidence>
<dbReference type="InterPro" id="IPR042174">
    <property type="entry name" value="RecF_2"/>
</dbReference>
<dbReference type="EMBL" id="ABQC02000019">
    <property type="protein sequence ID" value="EDY95504.1"/>
    <property type="molecule type" value="Genomic_DNA"/>
</dbReference>
<sequence length="396" mass="46100">MRAVFLINLAFIVKFVSQIVIVFMWLKRISILNYKNLEQAELAFSRKMNCIIGKNGMGKTNLMDAVYYLSFCKSATNPIDSQNIRHEQDFFVLQGFYETEDGDPEEVYCGLKRRQKKQFKRNKKEYTRLSDHIGLIPLVMVSPADTLLIAGGSEERRRFMDVVISQFDREYLDALIRYNKALVQRNTLLKAELEPDEELMNVWEEMMASTGEVVFRKRQQFIDEFIPIFQSYYSYISQNQEEVKLSYQSHAAEGDLLALLRANRQRDRVMGYSLKGIHKDDLIMQLGEFPMKREGSQGQNKTYLIALKLAQFEFLKRTGSGTTPLILLDDIFDKLDALRVEQIVKLVAGDNFGQIFITDTNRDHLDRILKKIEGDYKLFEVENGEVSERKESYEAE</sequence>
<dbReference type="PANTHER" id="PTHR32182:SF0">
    <property type="entry name" value="DNA REPLICATION AND REPAIR PROTEIN RECF"/>
    <property type="match status" value="1"/>
</dbReference>
<keyword evidence="9 10" id="KW-0742">SOS response</keyword>
<dbReference type="InterPro" id="IPR003395">
    <property type="entry name" value="RecF/RecN/SMC_N"/>
</dbReference>
<dbReference type="GO" id="GO:0006302">
    <property type="term" value="P:double-strand break repair"/>
    <property type="evidence" value="ECO:0007669"/>
    <property type="project" value="TreeGrafter"/>
</dbReference>
<dbReference type="GO" id="GO:0003697">
    <property type="term" value="F:single-stranded DNA binding"/>
    <property type="evidence" value="ECO:0007669"/>
    <property type="project" value="UniProtKB-UniRule"/>
</dbReference>
<keyword evidence="9 10" id="KW-0227">DNA damage</keyword>
<keyword evidence="6 9" id="KW-0547">Nucleotide-binding</keyword>
<dbReference type="Gene3D" id="3.40.50.300">
    <property type="entry name" value="P-loop containing nucleotide triphosphate hydrolases"/>
    <property type="match status" value="1"/>
</dbReference>
<dbReference type="AlphaFoldDB" id="B5CYH3"/>
<evidence type="ECO:0000256" key="4">
    <source>
        <dbReference type="ARBA" id="ARBA00022490"/>
    </source>
</evidence>
<dbReference type="GO" id="GO:0005524">
    <property type="term" value="F:ATP binding"/>
    <property type="evidence" value="ECO:0007669"/>
    <property type="project" value="UniProtKB-UniRule"/>
</dbReference>
<reference evidence="12 13" key="1">
    <citation type="submission" date="2008-08" db="EMBL/GenBank/DDBJ databases">
        <title>Draft genome sequence of Bacteroides plebeius (DSM 17135).</title>
        <authorList>
            <person name="Sudarsanam P."/>
            <person name="Ley R."/>
            <person name="Guruge J."/>
            <person name="Turnbaugh P.J."/>
            <person name="Mahowald M."/>
            <person name="Liep D."/>
            <person name="Gordon J."/>
        </authorList>
    </citation>
    <scope>NUCLEOTIDE SEQUENCE [LARGE SCALE GENOMIC DNA]</scope>
    <source>
        <strain evidence="13">DSM 17135 / JCM 12973 / M2</strain>
    </source>
</reference>
<evidence type="ECO:0000256" key="3">
    <source>
        <dbReference type="ARBA" id="ARBA00020170"/>
    </source>
</evidence>
<evidence type="ECO:0000259" key="11">
    <source>
        <dbReference type="Pfam" id="PF02463"/>
    </source>
</evidence>
<dbReference type="Gene3D" id="1.20.1050.90">
    <property type="entry name" value="RecF/RecN/SMC, N-terminal domain"/>
    <property type="match status" value="1"/>
</dbReference>
<keyword evidence="7 9" id="KW-0067">ATP-binding</keyword>
<dbReference type="GO" id="GO:0000731">
    <property type="term" value="P:DNA synthesis involved in DNA repair"/>
    <property type="evidence" value="ECO:0007669"/>
    <property type="project" value="TreeGrafter"/>
</dbReference>
<dbReference type="InterPro" id="IPR001238">
    <property type="entry name" value="DNA-binding_RecF"/>
</dbReference>
<accession>B5CYH3</accession>
<gene>
    <name evidence="9 12" type="primary">recF</name>
    <name evidence="12" type="ORF">BACPLE_01774</name>
</gene>